<keyword evidence="2" id="KW-1185">Reference proteome</keyword>
<proteinExistence type="predicted"/>
<evidence type="ECO:0000313" key="2">
    <source>
        <dbReference type="Proteomes" id="UP001209318"/>
    </source>
</evidence>
<comment type="caution">
    <text evidence="1">The sequence shown here is derived from an EMBL/GenBank/DDBJ whole genome shotgun (WGS) entry which is preliminary data.</text>
</comment>
<organism evidence="1 2">
    <name type="scientific">Perspicuibacillus lycopersici</name>
    <dbReference type="NCBI Taxonomy" id="1325689"/>
    <lineage>
        <taxon>Bacteria</taxon>
        <taxon>Bacillati</taxon>
        <taxon>Bacillota</taxon>
        <taxon>Bacilli</taxon>
        <taxon>Bacillales</taxon>
        <taxon>Bacillaceae</taxon>
        <taxon>Perspicuibacillus</taxon>
    </lineage>
</organism>
<evidence type="ECO:0000313" key="1">
    <source>
        <dbReference type="EMBL" id="MCU9614112.1"/>
    </source>
</evidence>
<dbReference type="Proteomes" id="UP001209318">
    <property type="component" value="Unassembled WGS sequence"/>
</dbReference>
<accession>A0AAE3LNR4</accession>
<sequence length="130" mass="14132">MNKIIDLNTFAEGALAERANVELQKILENIADPNTDPKKKRTLTITINLAADDKRDVVLTSVVAKSKLAPAKDIQAKLIMDLDSRGKVTGAELKSGIKGQTFIDVDTGEILDDTGNQVAVENKIINFKNN</sequence>
<dbReference type="RefSeq" id="WP_263073350.1">
    <property type="nucleotide sequence ID" value="NZ_JAOUSF010000003.1"/>
</dbReference>
<dbReference type="AlphaFoldDB" id="A0AAE3LNR4"/>
<protein>
    <submittedName>
        <fullName evidence="1">Replication terminator protein</fullName>
    </submittedName>
</protein>
<dbReference type="EMBL" id="JAOUSF010000003">
    <property type="protein sequence ID" value="MCU9614112.1"/>
    <property type="molecule type" value="Genomic_DNA"/>
</dbReference>
<gene>
    <name evidence="1" type="ORF">OEV98_11125</name>
</gene>
<name>A0AAE3LNR4_9BACI</name>
<reference evidence="1" key="1">
    <citation type="submission" date="2022-10" db="EMBL/GenBank/DDBJ databases">
        <title>Description of Fervidibacillus gen. nov. in the family Fervidibacillaceae fam. nov. with two species, Fervidibacillus albus sp. nov., and Fervidibacillus halotolerans sp. nov., isolated from tidal flat sediments.</title>
        <authorList>
            <person name="Kwon K.K."/>
            <person name="Yang S.-H."/>
        </authorList>
    </citation>
    <scope>NUCLEOTIDE SEQUENCE</scope>
    <source>
        <strain evidence="1">JCM 19140</strain>
    </source>
</reference>